<keyword evidence="1" id="KW-0472">Membrane</keyword>
<accession>A0A0A6D455</accession>
<gene>
    <name evidence="2" type="ORF">NZ35_24730</name>
</gene>
<dbReference type="PATRIC" id="fig|587753.9.peg.4150"/>
<evidence type="ECO:0000313" key="2">
    <source>
        <dbReference type="EMBL" id="KHA70713.1"/>
    </source>
</evidence>
<organism evidence="2 3">
    <name type="scientific">Pseudomonas chlororaphis</name>
    <dbReference type="NCBI Taxonomy" id="587753"/>
    <lineage>
        <taxon>Bacteria</taxon>
        <taxon>Pseudomonadati</taxon>
        <taxon>Pseudomonadota</taxon>
        <taxon>Gammaproteobacteria</taxon>
        <taxon>Pseudomonadales</taxon>
        <taxon>Pseudomonadaceae</taxon>
        <taxon>Pseudomonas</taxon>
    </lineage>
</organism>
<feature type="transmembrane region" description="Helical" evidence="1">
    <location>
        <begin position="12"/>
        <end position="30"/>
    </location>
</feature>
<dbReference type="AlphaFoldDB" id="A0A0A6D455"/>
<protein>
    <submittedName>
        <fullName evidence="2">Uncharacterized protein</fullName>
    </submittedName>
</protein>
<name>A0A0A6D455_9PSED</name>
<proteinExistence type="predicted"/>
<dbReference type="OrthoDB" id="7027241at2"/>
<dbReference type="EMBL" id="JSFK01000032">
    <property type="protein sequence ID" value="KHA70713.1"/>
    <property type="molecule type" value="Genomic_DNA"/>
</dbReference>
<keyword evidence="1" id="KW-1133">Transmembrane helix</keyword>
<comment type="caution">
    <text evidence="2">The sequence shown here is derived from an EMBL/GenBank/DDBJ whole genome shotgun (WGS) entry which is preliminary data.</text>
</comment>
<reference evidence="2 3" key="1">
    <citation type="submission" date="2014-10" db="EMBL/GenBank/DDBJ databases">
        <title>Draft genome sequence of Pseudomonas chlororaphis EA105.</title>
        <authorList>
            <person name="McCully L.M."/>
            <person name="Bitzer A.S."/>
            <person name="Spence C."/>
            <person name="Bais H."/>
            <person name="Silby M.W."/>
        </authorList>
    </citation>
    <scope>NUCLEOTIDE SEQUENCE [LARGE SCALE GENOMIC DNA]</scope>
    <source>
        <strain evidence="2 3">EA105</strain>
    </source>
</reference>
<dbReference type="Proteomes" id="UP000030564">
    <property type="component" value="Unassembled WGS sequence"/>
</dbReference>
<sequence length="70" mass="7288">MASAIIHSAKRGAYLAIGLYLAVVLVVSIASQVEHSFDAPIQIAHPGIQFEVRSQSVMVDRAELAGVGGA</sequence>
<keyword evidence="1" id="KW-0812">Transmembrane</keyword>
<evidence type="ECO:0000256" key="1">
    <source>
        <dbReference type="SAM" id="Phobius"/>
    </source>
</evidence>
<evidence type="ECO:0000313" key="3">
    <source>
        <dbReference type="Proteomes" id="UP000030564"/>
    </source>
</evidence>